<dbReference type="Proteomes" id="UP000249239">
    <property type="component" value="Unassembled WGS sequence"/>
</dbReference>
<evidence type="ECO:0000256" key="4">
    <source>
        <dbReference type="HAMAP-Rule" id="MF_00929"/>
    </source>
</evidence>
<comment type="function">
    <text evidence="4">Catalyzes the reversible epimerization of cellobiose to 4-O-beta-D-glucopyranosyl-D-mannose (Glc-Man).</text>
</comment>
<evidence type="ECO:0000256" key="2">
    <source>
        <dbReference type="ARBA" id="ARBA00008558"/>
    </source>
</evidence>
<dbReference type="RefSeq" id="WP_111445332.1">
    <property type="nucleotide sequence ID" value="NZ_QKZK01000011.1"/>
</dbReference>
<comment type="similarity">
    <text evidence="2">Belongs to the N-acylglucosamine 2-epimerase family.</text>
</comment>
<dbReference type="HAMAP" id="MF_00929">
    <property type="entry name" value="Cellobiose_2_epim"/>
    <property type="match status" value="1"/>
</dbReference>
<dbReference type="InterPro" id="IPR028584">
    <property type="entry name" value="Cellobiose_2_epim"/>
</dbReference>
<name>A0A2W7NU32_9BACT</name>
<comment type="caution">
    <text evidence="5">The sequence shown here is derived from an EMBL/GenBank/DDBJ whole genome shotgun (WGS) entry which is preliminary data.</text>
</comment>
<evidence type="ECO:0000313" key="5">
    <source>
        <dbReference type="EMBL" id="PZX16836.1"/>
    </source>
</evidence>
<dbReference type="EC" id="5.1.3.11" evidence="4"/>
<reference evidence="5 6" key="1">
    <citation type="submission" date="2018-06" db="EMBL/GenBank/DDBJ databases">
        <title>Genomic Encyclopedia of Archaeal and Bacterial Type Strains, Phase II (KMG-II): from individual species to whole genera.</title>
        <authorList>
            <person name="Goeker M."/>
        </authorList>
    </citation>
    <scope>NUCLEOTIDE SEQUENCE [LARGE SCALE GENOMIC DNA]</scope>
    <source>
        <strain evidence="5 6">DSM 6779</strain>
    </source>
</reference>
<dbReference type="EMBL" id="QKZK01000011">
    <property type="protein sequence ID" value="PZX16836.1"/>
    <property type="molecule type" value="Genomic_DNA"/>
</dbReference>
<keyword evidence="3 4" id="KW-0413">Isomerase</keyword>
<accession>A0A2W7NU32</accession>
<comment type="catalytic activity">
    <reaction evidence="1 4">
        <text>D-cellobiose = beta-D-glucosyl-(1-&gt;4)-D-mannopyranose</text>
        <dbReference type="Rhea" id="RHEA:23384"/>
        <dbReference type="ChEBI" id="CHEBI:17057"/>
        <dbReference type="ChEBI" id="CHEBI:47931"/>
        <dbReference type="EC" id="5.1.3.11"/>
    </reaction>
</comment>
<keyword evidence="6" id="KW-1185">Reference proteome</keyword>
<dbReference type="AlphaFoldDB" id="A0A2W7NU32"/>
<gene>
    <name evidence="5" type="ORF">LX69_01650</name>
</gene>
<dbReference type="GO" id="GO:0047736">
    <property type="term" value="F:cellobiose epimerase activity"/>
    <property type="evidence" value="ECO:0007669"/>
    <property type="project" value="UniProtKB-UniRule"/>
</dbReference>
<dbReference type="InterPro" id="IPR010819">
    <property type="entry name" value="AGE/CE"/>
</dbReference>
<dbReference type="InterPro" id="IPR008928">
    <property type="entry name" value="6-hairpin_glycosidase_sf"/>
</dbReference>
<proteinExistence type="inferred from homology"/>
<dbReference type="OrthoDB" id="5141876at2"/>
<evidence type="ECO:0000256" key="1">
    <source>
        <dbReference type="ARBA" id="ARBA00001470"/>
    </source>
</evidence>
<dbReference type="Gene3D" id="1.50.10.10">
    <property type="match status" value="1"/>
</dbReference>
<dbReference type="Pfam" id="PF07221">
    <property type="entry name" value="GlcNAc_2-epim"/>
    <property type="match status" value="1"/>
</dbReference>
<evidence type="ECO:0000313" key="6">
    <source>
        <dbReference type="Proteomes" id="UP000249239"/>
    </source>
</evidence>
<dbReference type="SUPFAM" id="SSF48208">
    <property type="entry name" value="Six-hairpin glycosidases"/>
    <property type="match status" value="1"/>
</dbReference>
<comment type="similarity">
    <text evidence="4">Belongs to the cellobiose 2-epimerase family.</text>
</comment>
<dbReference type="PANTHER" id="PTHR15108">
    <property type="entry name" value="N-ACYLGLUCOSAMINE-2-EPIMERASE"/>
    <property type="match status" value="1"/>
</dbReference>
<evidence type="ECO:0000256" key="3">
    <source>
        <dbReference type="ARBA" id="ARBA00023235"/>
    </source>
</evidence>
<protein>
    <recommendedName>
        <fullName evidence="4">Cellobiose 2-epimerase</fullName>
        <shortName evidence="4">CE</shortName>
        <ecNumber evidence="4">5.1.3.11</ecNumber>
    </recommendedName>
</protein>
<dbReference type="InterPro" id="IPR012341">
    <property type="entry name" value="6hp_glycosidase-like_sf"/>
</dbReference>
<organism evidence="5 6">
    <name type="scientific">Breznakibacter xylanolyticus</name>
    <dbReference type="NCBI Taxonomy" id="990"/>
    <lineage>
        <taxon>Bacteria</taxon>
        <taxon>Pseudomonadati</taxon>
        <taxon>Bacteroidota</taxon>
        <taxon>Bacteroidia</taxon>
        <taxon>Marinilabiliales</taxon>
        <taxon>Marinilabiliaceae</taxon>
        <taxon>Breznakibacter</taxon>
    </lineage>
</organism>
<sequence length="399" mass="46102">MIDIQQLYQQQNNELHNILKYWIDNTLDVAHGGFVGQIDHFNHVVPGASKGAVLNARILWTFSAAYRFTRQAEYLQVAENAFNYLLLHFWDKQHGGLVWEVDANGKVLNGRKQIYAQGFGVYGFSEYYRASGNTLALDKAIELYRLIEKHSYDAKDGGYIEALAQDWSPLEDMRLSPKDANEPKSMNTHLHILEPYTNLLRVWDDAGLKKQVRSLIRIFLDKIIDSQTAHFQLFFGMDWEVRSQIVSYGHDIEGAWLLTEAAHVLGDDALTAEVEKMAIRMVDVTMNEGGDTDGSIFYELETDHNHLDTDKHWWPQAEAMVGLAWAWKITGNADYLGMLDKSWRFIDKYIIDRKNGEWFWRVNKDGAPYTTEDKAGFWKCPYHNSRALMEVMEVLHAKR</sequence>
<dbReference type="GO" id="GO:0005975">
    <property type="term" value="P:carbohydrate metabolic process"/>
    <property type="evidence" value="ECO:0007669"/>
    <property type="project" value="InterPro"/>
</dbReference>